<protein>
    <submittedName>
        <fullName evidence="3">Uncharacterized protein</fullName>
    </submittedName>
</protein>
<keyword evidence="2" id="KW-0732">Signal</keyword>
<evidence type="ECO:0000313" key="3">
    <source>
        <dbReference type="EMBL" id="MQL93729.1"/>
    </source>
</evidence>
<organism evidence="3 4">
    <name type="scientific">Colocasia esculenta</name>
    <name type="common">Wild taro</name>
    <name type="synonym">Arum esculentum</name>
    <dbReference type="NCBI Taxonomy" id="4460"/>
    <lineage>
        <taxon>Eukaryota</taxon>
        <taxon>Viridiplantae</taxon>
        <taxon>Streptophyta</taxon>
        <taxon>Embryophyta</taxon>
        <taxon>Tracheophyta</taxon>
        <taxon>Spermatophyta</taxon>
        <taxon>Magnoliopsida</taxon>
        <taxon>Liliopsida</taxon>
        <taxon>Araceae</taxon>
        <taxon>Aroideae</taxon>
        <taxon>Colocasieae</taxon>
        <taxon>Colocasia</taxon>
    </lineage>
</organism>
<feature type="chain" id="PRO_5032770778" evidence="2">
    <location>
        <begin position="25"/>
        <end position="108"/>
    </location>
</feature>
<dbReference type="Proteomes" id="UP000652761">
    <property type="component" value="Unassembled WGS sequence"/>
</dbReference>
<name>A0A843VR49_COLES</name>
<keyword evidence="4" id="KW-1185">Reference proteome</keyword>
<comment type="caution">
    <text evidence="3">The sequence shown here is derived from an EMBL/GenBank/DDBJ whole genome shotgun (WGS) entry which is preliminary data.</text>
</comment>
<accession>A0A843VR49</accession>
<sequence length="108" mass="12039">MFLMLWLNDSSYLLCMAMTDGASALVTLMERIAHKSRFDPIEVCPGVGTVVTAVLACGVPEWWHSLVNGWHPSEADEQLLFSSQPESRKKVPSHFSRTAEDATDEEMP</sequence>
<feature type="region of interest" description="Disordered" evidence="1">
    <location>
        <begin position="81"/>
        <end position="108"/>
    </location>
</feature>
<feature type="signal peptide" evidence="2">
    <location>
        <begin position="1"/>
        <end position="24"/>
    </location>
</feature>
<evidence type="ECO:0000256" key="1">
    <source>
        <dbReference type="SAM" id="MobiDB-lite"/>
    </source>
</evidence>
<proteinExistence type="predicted"/>
<evidence type="ECO:0000256" key="2">
    <source>
        <dbReference type="SAM" id="SignalP"/>
    </source>
</evidence>
<dbReference type="EMBL" id="NMUH01001591">
    <property type="protein sequence ID" value="MQL93729.1"/>
    <property type="molecule type" value="Genomic_DNA"/>
</dbReference>
<gene>
    <name evidence="3" type="ORF">Taro_026377</name>
</gene>
<reference evidence="3" key="1">
    <citation type="submission" date="2017-07" db="EMBL/GenBank/DDBJ databases">
        <title>Taro Niue Genome Assembly and Annotation.</title>
        <authorList>
            <person name="Atibalentja N."/>
            <person name="Keating K."/>
            <person name="Fields C.J."/>
        </authorList>
    </citation>
    <scope>NUCLEOTIDE SEQUENCE</scope>
    <source>
        <strain evidence="3">Niue_2</strain>
        <tissue evidence="3">Leaf</tissue>
    </source>
</reference>
<dbReference type="AlphaFoldDB" id="A0A843VR49"/>
<evidence type="ECO:0000313" key="4">
    <source>
        <dbReference type="Proteomes" id="UP000652761"/>
    </source>
</evidence>